<dbReference type="OrthoDB" id="6506304at2"/>
<organism evidence="1 2">
    <name type="scientific">Ewingella americana</name>
    <dbReference type="NCBI Taxonomy" id="41202"/>
    <lineage>
        <taxon>Bacteria</taxon>
        <taxon>Pseudomonadati</taxon>
        <taxon>Pseudomonadota</taxon>
        <taxon>Gammaproteobacteria</taxon>
        <taxon>Enterobacterales</taxon>
        <taxon>Yersiniaceae</taxon>
        <taxon>Ewingella</taxon>
    </lineage>
</organism>
<comment type="caution">
    <text evidence="1">The sequence shown here is derived from an EMBL/GenBank/DDBJ whole genome shotgun (WGS) entry which is preliminary data.</text>
</comment>
<protein>
    <submittedName>
        <fullName evidence="1">Uncharacterized protein</fullName>
    </submittedName>
</protein>
<dbReference type="RefSeq" id="WP_140475052.1">
    <property type="nucleotide sequence ID" value="NZ_RCZD01000016.1"/>
</dbReference>
<dbReference type="Proteomes" id="UP000317663">
    <property type="component" value="Unassembled WGS sequence"/>
</dbReference>
<reference evidence="1 2" key="1">
    <citation type="journal article" date="2019" name="Environ. Microbiol.">
        <title>Species interactions and distinct microbial communities in high Arctic permafrost affected cryosols are associated with the CH4 and CO2 gas fluxes.</title>
        <authorList>
            <person name="Altshuler I."/>
            <person name="Hamel J."/>
            <person name="Turney S."/>
            <person name="Magnuson E."/>
            <person name="Levesque R."/>
            <person name="Greer C."/>
            <person name="Whyte L.G."/>
        </authorList>
    </citation>
    <scope>NUCLEOTIDE SEQUENCE [LARGE SCALE GENOMIC DNA]</scope>
    <source>
        <strain evidence="1 2">E4</strain>
    </source>
</reference>
<gene>
    <name evidence="1" type="ORF">EAH77_21960</name>
</gene>
<evidence type="ECO:0000313" key="1">
    <source>
        <dbReference type="EMBL" id="TPG56747.1"/>
    </source>
</evidence>
<keyword evidence="2" id="KW-1185">Reference proteome</keyword>
<proteinExistence type="predicted"/>
<dbReference type="AlphaFoldDB" id="A0A502G445"/>
<sequence>MTDLLTDTASRPPLRPHVILIVAGLDTGTGFHFVSHPTLSGADANLWFPLAEGQDLYAAVERVMVMNHAANNVVRMDVIQKGDGHTDYKIVYNPEIRVC</sequence>
<dbReference type="EMBL" id="RCZD01000016">
    <property type="protein sequence ID" value="TPG56747.1"/>
    <property type="molecule type" value="Genomic_DNA"/>
</dbReference>
<evidence type="ECO:0000313" key="2">
    <source>
        <dbReference type="Proteomes" id="UP000317663"/>
    </source>
</evidence>
<accession>A0A502G445</accession>
<name>A0A502G445_9GAMM</name>